<proteinExistence type="predicted"/>
<dbReference type="InterPro" id="IPR035958">
    <property type="entry name" value="SecB-like_sf"/>
</dbReference>
<name>A0A381V749_9ZZZZ</name>
<dbReference type="AlphaFoldDB" id="A0A381V749"/>
<dbReference type="EMBL" id="UINC01007996">
    <property type="protein sequence ID" value="SVA36014.1"/>
    <property type="molecule type" value="Genomic_DNA"/>
</dbReference>
<feature type="non-terminal residue" evidence="1">
    <location>
        <position position="73"/>
    </location>
</feature>
<dbReference type="SUPFAM" id="SSF54611">
    <property type="entry name" value="SecB-like"/>
    <property type="match status" value="1"/>
</dbReference>
<organism evidence="1">
    <name type="scientific">marine metagenome</name>
    <dbReference type="NCBI Taxonomy" id="408172"/>
    <lineage>
        <taxon>unclassified sequences</taxon>
        <taxon>metagenomes</taxon>
        <taxon>ecological metagenomes</taxon>
    </lineage>
</organism>
<accession>A0A381V749</accession>
<protein>
    <submittedName>
        <fullName evidence="1">Uncharacterized protein</fullName>
    </submittedName>
</protein>
<gene>
    <name evidence="1" type="ORF">METZ01_LOCUS88868</name>
</gene>
<dbReference type="Gene3D" id="3.10.420.10">
    <property type="entry name" value="SecB-like"/>
    <property type="match status" value="1"/>
</dbReference>
<evidence type="ECO:0000313" key="1">
    <source>
        <dbReference type="EMBL" id="SVA36014.1"/>
    </source>
</evidence>
<sequence length="73" mass="8534">MVEVNTTLKFEDKKNNPKKSYFELVYASLIKIDENIKEKKELEKIILCDVQKQIKPNIEKVFTDLINNSGFKG</sequence>
<reference evidence="1" key="1">
    <citation type="submission" date="2018-05" db="EMBL/GenBank/DDBJ databases">
        <authorList>
            <person name="Lanie J.A."/>
            <person name="Ng W.-L."/>
            <person name="Kazmierczak K.M."/>
            <person name="Andrzejewski T.M."/>
            <person name="Davidsen T.M."/>
            <person name="Wayne K.J."/>
            <person name="Tettelin H."/>
            <person name="Glass J.I."/>
            <person name="Rusch D."/>
            <person name="Podicherti R."/>
            <person name="Tsui H.-C.T."/>
            <person name="Winkler M.E."/>
        </authorList>
    </citation>
    <scope>NUCLEOTIDE SEQUENCE</scope>
</reference>